<dbReference type="SUPFAM" id="SSF63737">
    <property type="entry name" value="Leukotriene A4 hydrolase N-terminal domain"/>
    <property type="match status" value="1"/>
</dbReference>
<proteinExistence type="predicted"/>
<protein>
    <submittedName>
        <fullName evidence="1">Uncharacterized protein</fullName>
    </submittedName>
</protein>
<dbReference type="AlphaFoldDB" id="A0A1I8ERX6"/>
<reference evidence="1" key="1">
    <citation type="submission" date="2016-11" db="UniProtKB">
        <authorList>
            <consortium name="WormBaseParasite"/>
        </authorList>
    </citation>
    <scope>IDENTIFICATION</scope>
    <source>
        <strain evidence="1">pt0022</strain>
    </source>
</reference>
<accession>A0A1I8ERX6</accession>
<sequence length="261" mass="30020">MISERTSLKNSPNGDTELWNVNDASSIIIFPGLYSGQLFITLFISKQKMFELVGEMYSAFLDVDNVYFWRAFGIFDRALDREVGKECASGGRENDEETVAKNITLLSVYPPLSNSITPWALHFSLSSATAQKHRKVPLIRLPRTLRPEHYDLQLDFTKVISKEQISGNISILLKSYVNSTTLHEVVFHAAANVHIDGVRLHHQGKVVRIERLKREHRAKVIRLQLEQPLKNGWFAFFNGIKTLKEHMKIQNFCGKEKKWKH</sequence>
<dbReference type="Gene3D" id="2.60.40.1730">
    <property type="entry name" value="tricorn interacting facor f3 domain"/>
    <property type="match status" value="1"/>
</dbReference>
<evidence type="ECO:0000313" key="1">
    <source>
        <dbReference type="WBParaSite" id="maker-PairedContig_4425-snap-gene-0.34-mRNA-1"/>
    </source>
</evidence>
<dbReference type="STRING" id="6293.A0A1I8ERX6"/>
<dbReference type="InterPro" id="IPR042097">
    <property type="entry name" value="Aminopeptidase_N-like_N_sf"/>
</dbReference>
<name>A0A1I8ERX6_WUCBA</name>
<dbReference type="WBParaSite" id="maker-PairedContig_4425-snap-gene-0.34-mRNA-1">
    <property type="protein sequence ID" value="maker-PairedContig_4425-snap-gene-0.34-mRNA-1"/>
    <property type="gene ID" value="maker-PairedContig_4425-snap-gene-0.34"/>
</dbReference>
<organism evidence="1">
    <name type="scientific">Wuchereria bancrofti</name>
    <dbReference type="NCBI Taxonomy" id="6293"/>
    <lineage>
        <taxon>Eukaryota</taxon>
        <taxon>Metazoa</taxon>
        <taxon>Ecdysozoa</taxon>
        <taxon>Nematoda</taxon>
        <taxon>Chromadorea</taxon>
        <taxon>Rhabditida</taxon>
        <taxon>Spirurina</taxon>
        <taxon>Spiruromorpha</taxon>
        <taxon>Filarioidea</taxon>
        <taxon>Onchocercidae</taxon>
        <taxon>Wuchereria</taxon>
    </lineage>
</organism>